<evidence type="ECO:0000256" key="1">
    <source>
        <dbReference type="ARBA" id="ARBA00022553"/>
    </source>
</evidence>
<keyword evidence="1" id="KW-0597">Phosphoprotein</keyword>
<dbReference type="Pfam" id="PF00072">
    <property type="entry name" value="Response_reg"/>
    <property type="match status" value="1"/>
</dbReference>
<dbReference type="GO" id="GO:0000160">
    <property type="term" value="P:phosphorelay signal transduction system"/>
    <property type="evidence" value="ECO:0007669"/>
    <property type="project" value="InterPro"/>
</dbReference>
<proteinExistence type="predicted"/>
<comment type="caution">
    <text evidence="3">The sequence shown here is derived from an EMBL/GenBank/DDBJ whole genome shotgun (WGS) entry which is preliminary data.</text>
</comment>
<organism evidence="3">
    <name type="scientific">bioreactor metagenome</name>
    <dbReference type="NCBI Taxonomy" id="1076179"/>
    <lineage>
        <taxon>unclassified sequences</taxon>
        <taxon>metagenomes</taxon>
        <taxon>ecological metagenomes</taxon>
    </lineage>
</organism>
<evidence type="ECO:0000259" key="2">
    <source>
        <dbReference type="PROSITE" id="PS50110"/>
    </source>
</evidence>
<dbReference type="EMBL" id="VSSQ01000422">
    <property type="protein sequence ID" value="MPL94296.1"/>
    <property type="molecule type" value="Genomic_DNA"/>
</dbReference>
<dbReference type="PANTHER" id="PTHR44591:SF3">
    <property type="entry name" value="RESPONSE REGULATORY DOMAIN-CONTAINING PROTEIN"/>
    <property type="match status" value="1"/>
</dbReference>
<dbReference type="InterPro" id="IPR001789">
    <property type="entry name" value="Sig_transdc_resp-reg_receiver"/>
</dbReference>
<dbReference type="Gene3D" id="3.40.50.2300">
    <property type="match status" value="1"/>
</dbReference>
<dbReference type="PANTHER" id="PTHR44591">
    <property type="entry name" value="STRESS RESPONSE REGULATOR PROTEIN 1"/>
    <property type="match status" value="1"/>
</dbReference>
<dbReference type="InterPro" id="IPR050595">
    <property type="entry name" value="Bact_response_regulator"/>
</dbReference>
<dbReference type="SMART" id="SM00448">
    <property type="entry name" value="REC"/>
    <property type="match status" value="1"/>
</dbReference>
<sequence length="164" mass="19225">MIEHNLKNAKILIVDDLESNIDVLKGLLEIEGYTQVESTMDPRKVSELVKTYDPDLILLDLMMPHMTGYEVMDKLREERMKSLSPNRYLPILVLTADITTEAKHKALKCGAKDFLSKPFDLIEVSYRIKNLLETQYLYQQLKSRNQVLEEKVVEFLKIMDDWYK</sequence>
<protein>
    <submittedName>
        <fullName evidence="3">Response regulator PleD</fullName>
    </submittedName>
</protein>
<dbReference type="SUPFAM" id="SSF52172">
    <property type="entry name" value="CheY-like"/>
    <property type="match status" value="1"/>
</dbReference>
<gene>
    <name evidence="3" type="primary">pleD_2</name>
    <name evidence="3" type="ORF">SDC9_40448</name>
</gene>
<feature type="domain" description="Response regulatory" evidence="2">
    <location>
        <begin position="10"/>
        <end position="132"/>
    </location>
</feature>
<dbReference type="PROSITE" id="PS50110">
    <property type="entry name" value="RESPONSE_REGULATORY"/>
    <property type="match status" value="1"/>
</dbReference>
<reference evidence="3" key="1">
    <citation type="submission" date="2019-08" db="EMBL/GenBank/DDBJ databases">
        <authorList>
            <person name="Kucharzyk K."/>
            <person name="Murdoch R.W."/>
            <person name="Higgins S."/>
            <person name="Loffler F."/>
        </authorList>
    </citation>
    <scope>NUCLEOTIDE SEQUENCE</scope>
</reference>
<accession>A0A644VSI4</accession>
<dbReference type="AlphaFoldDB" id="A0A644VSI4"/>
<dbReference type="InterPro" id="IPR011006">
    <property type="entry name" value="CheY-like_superfamily"/>
</dbReference>
<name>A0A644VSI4_9ZZZZ</name>
<evidence type="ECO:0000313" key="3">
    <source>
        <dbReference type="EMBL" id="MPL94296.1"/>
    </source>
</evidence>
<dbReference type="CDD" id="cd17551">
    <property type="entry name" value="REC_RpfG-like"/>
    <property type="match status" value="1"/>
</dbReference>